<evidence type="ECO:0000313" key="3">
    <source>
        <dbReference type="Proteomes" id="UP000323664"/>
    </source>
</evidence>
<protein>
    <submittedName>
        <fullName evidence="2">Uncharacterized protein</fullName>
    </submittedName>
</protein>
<keyword evidence="1" id="KW-0472">Membrane</keyword>
<keyword evidence="1" id="KW-1133">Transmembrane helix</keyword>
<accession>A0A5M9WYE8</accession>
<feature type="transmembrane region" description="Helical" evidence="1">
    <location>
        <begin position="46"/>
        <end position="71"/>
    </location>
</feature>
<dbReference type="OrthoDB" id="2680386at2"/>
<keyword evidence="1" id="KW-0812">Transmembrane</keyword>
<dbReference type="RefSeq" id="WP_123066299.1">
    <property type="nucleotide sequence ID" value="NZ_RIAS01000015.1"/>
</dbReference>
<evidence type="ECO:0000256" key="1">
    <source>
        <dbReference type="SAM" id="Phobius"/>
    </source>
</evidence>
<organism evidence="2 3">
    <name type="scientific">Paenibacillus amylolyticus</name>
    <dbReference type="NCBI Taxonomy" id="1451"/>
    <lineage>
        <taxon>Bacteria</taxon>
        <taxon>Bacillati</taxon>
        <taxon>Bacillota</taxon>
        <taxon>Bacilli</taxon>
        <taxon>Bacillales</taxon>
        <taxon>Paenibacillaceae</taxon>
        <taxon>Paenibacillus</taxon>
    </lineage>
</organism>
<dbReference type="EMBL" id="RIAS01000015">
    <property type="protein sequence ID" value="KAA8786595.1"/>
    <property type="molecule type" value="Genomic_DNA"/>
</dbReference>
<dbReference type="Proteomes" id="UP000323664">
    <property type="component" value="Unassembled WGS sequence"/>
</dbReference>
<gene>
    <name evidence="2" type="ORF">EC604_22460</name>
</gene>
<dbReference type="AlphaFoldDB" id="A0A5M9WYE8"/>
<comment type="caution">
    <text evidence="2">The sequence shown here is derived from an EMBL/GenBank/DDBJ whole genome shotgun (WGS) entry which is preliminary data.</text>
</comment>
<sequence>MKNLIDTIFGPVLVFLTTIADALRSLSVPVARPLDFGKYFGYFSFLGPIWITFITTACTLAFIYFIVYLVTNNMGLFLKFKEFIKWW</sequence>
<proteinExistence type="predicted"/>
<reference evidence="2 3" key="1">
    <citation type="journal article" date="2019" name="J. Ind. Microbiol. Biotechnol.">
        <title>Paenibacillus amylolyticus 27C64 has a diverse set of carbohydrate-active enzymes and complete pectin deconstruction system.</title>
        <authorList>
            <person name="Keggi C."/>
            <person name="Doran-Peterson J."/>
        </authorList>
    </citation>
    <scope>NUCLEOTIDE SEQUENCE [LARGE SCALE GENOMIC DNA]</scope>
    <source>
        <strain evidence="2 3">27C64</strain>
    </source>
</reference>
<evidence type="ECO:0000313" key="2">
    <source>
        <dbReference type="EMBL" id="KAA8786595.1"/>
    </source>
</evidence>
<name>A0A5M9WYE8_PAEAM</name>